<feature type="transmembrane region" description="Helical" evidence="5">
    <location>
        <begin position="377"/>
        <end position="395"/>
    </location>
</feature>
<evidence type="ECO:0000256" key="4">
    <source>
        <dbReference type="ARBA" id="ARBA00023136"/>
    </source>
</evidence>
<keyword evidence="3 5" id="KW-1133">Transmembrane helix</keyword>
<dbReference type="SUPFAM" id="SSF144083">
    <property type="entry name" value="Magnesium transport protein CorA, transmembrane region"/>
    <property type="match status" value="1"/>
</dbReference>
<name>A0A6A6INX0_9PLEO</name>
<dbReference type="RefSeq" id="XP_033687090.1">
    <property type="nucleotide sequence ID" value="XM_033832963.1"/>
</dbReference>
<dbReference type="PANTHER" id="PTHR46494:SF3">
    <property type="entry name" value="ZINC TRANSPORT PROTEIN ZNTB"/>
    <property type="match status" value="1"/>
</dbReference>
<comment type="subcellular location">
    <subcellularLocation>
        <location evidence="1">Cell membrane</location>
        <topology evidence="1">Multi-pass membrane protein</topology>
    </subcellularLocation>
</comment>
<dbReference type="EMBL" id="ML987192">
    <property type="protein sequence ID" value="KAF2252086.1"/>
    <property type="molecule type" value="Genomic_DNA"/>
</dbReference>
<organism evidence="6 7">
    <name type="scientific">Trematosphaeria pertusa</name>
    <dbReference type="NCBI Taxonomy" id="390896"/>
    <lineage>
        <taxon>Eukaryota</taxon>
        <taxon>Fungi</taxon>
        <taxon>Dikarya</taxon>
        <taxon>Ascomycota</taxon>
        <taxon>Pezizomycotina</taxon>
        <taxon>Dothideomycetes</taxon>
        <taxon>Pleosporomycetidae</taxon>
        <taxon>Pleosporales</taxon>
        <taxon>Massarineae</taxon>
        <taxon>Trematosphaeriaceae</taxon>
        <taxon>Trematosphaeria</taxon>
    </lineage>
</organism>
<reference evidence="6" key="1">
    <citation type="journal article" date="2020" name="Stud. Mycol.">
        <title>101 Dothideomycetes genomes: a test case for predicting lifestyles and emergence of pathogens.</title>
        <authorList>
            <person name="Haridas S."/>
            <person name="Albert R."/>
            <person name="Binder M."/>
            <person name="Bloem J."/>
            <person name="Labutti K."/>
            <person name="Salamov A."/>
            <person name="Andreopoulos B."/>
            <person name="Baker S."/>
            <person name="Barry K."/>
            <person name="Bills G."/>
            <person name="Bluhm B."/>
            <person name="Cannon C."/>
            <person name="Castanera R."/>
            <person name="Culley D."/>
            <person name="Daum C."/>
            <person name="Ezra D."/>
            <person name="Gonzalez J."/>
            <person name="Henrissat B."/>
            <person name="Kuo A."/>
            <person name="Liang C."/>
            <person name="Lipzen A."/>
            <person name="Lutzoni F."/>
            <person name="Magnuson J."/>
            <person name="Mondo S."/>
            <person name="Nolan M."/>
            <person name="Ohm R."/>
            <person name="Pangilinan J."/>
            <person name="Park H.-J."/>
            <person name="Ramirez L."/>
            <person name="Alfaro M."/>
            <person name="Sun H."/>
            <person name="Tritt A."/>
            <person name="Yoshinaga Y."/>
            <person name="Zwiers L.-H."/>
            <person name="Turgeon B."/>
            <person name="Goodwin S."/>
            <person name="Spatafora J."/>
            <person name="Crous P."/>
            <person name="Grigoriev I."/>
        </authorList>
    </citation>
    <scope>NUCLEOTIDE SEQUENCE</scope>
    <source>
        <strain evidence="6">CBS 122368</strain>
    </source>
</reference>
<evidence type="ECO:0000256" key="1">
    <source>
        <dbReference type="ARBA" id="ARBA00004651"/>
    </source>
</evidence>
<evidence type="ECO:0000313" key="6">
    <source>
        <dbReference type="EMBL" id="KAF2252086.1"/>
    </source>
</evidence>
<dbReference type="Proteomes" id="UP000800094">
    <property type="component" value="Unassembled WGS sequence"/>
</dbReference>
<keyword evidence="2 5" id="KW-0812">Transmembrane</keyword>
<keyword evidence="7" id="KW-1185">Reference proteome</keyword>
<dbReference type="GO" id="GO:0015095">
    <property type="term" value="F:magnesium ion transmembrane transporter activity"/>
    <property type="evidence" value="ECO:0007669"/>
    <property type="project" value="TreeGrafter"/>
</dbReference>
<evidence type="ECO:0000256" key="3">
    <source>
        <dbReference type="ARBA" id="ARBA00022989"/>
    </source>
</evidence>
<sequence>MAEYRDADNDNAPFESLLSTPADFAMHHKTEHIRGVPGPTFPGTNCFYFKWLRPLEQKPELWEIEQRIEKGKPYSIDTFVDPAELSLDHKRYERKYPTHRPYGPIRKLPDSIVHSAIECVALFGRQDATGFTGLIAFDPPRQHVIKDRRYRFWAKGSLIADENEESKHCFMQDEHCNTMQRFVREIEAYREHEILNDFNRTAVFVISKMVQQDTFRLLLHLHEALDEIDLSLAHDEKLHSCLRTWRERLGRWRKDLLSLRASIGYICKVIDGLLEHPSPETPLKEKGRAEQLKCDLTTLRGVELKDLGSQLDDVQKRVESSFQLLMSTMSIVESHKAIKEAETVSKLTSLAFFFIPLTFVASIFGMNIVEFDSNVKAWIWVVLSVLVTSTAYIFLYSTDIIAIVRAAPTFFLSLNPRRVVAEIAAKAYLLAAFCRYSLLAFLWVVLIGAFPSGVGVGLWKLYTSSLSVGTKVGISFAIFVPLIAAAPIGFFYAFRSRA</sequence>
<dbReference type="GO" id="GO:0015087">
    <property type="term" value="F:cobalt ion transmembrane transporter activity"/>
    <property type="evidence" value="ECO:0007669"/>
    <property type="project" value="TreeGrafter"/>
</dbReference>
<dbReference type="InterPro" id="IPR045863">
    <property type="entry name" value="CorA_TM1_TM2"/>
</dbReference>
<keyword evidence="4 5" id="KW-0472">Membrane</keyword>
<dbReference type="OrthoDB" id="3231000at2759"/>
<dbReference type="AlphaFoldDB" id="A0A6A6INX0"/>
<dbReference type="Gene3D" id="1.20.58.340">
    <property type="entry name" value="Magnesium transport protein CorA, transmembrane region"/>
    <property type="match status" value="1"/>
</dbReference>
<dbReference type="Pfam" id="PF01544">
    <property type="entry name" value="CorA"/>
    <property type="match status" value="1"/>
</dbReference>
<dbReference type="PANTHER" id="PTHR46494">
    <property type="entry name" value="CORA FAMILY METAL ION TRANSPORTER (EUROFUNG)"/>
    <property type="match status" value="1"/>
</dbReference>
<protein>
    <submittedName>
        <fullName evidence="6">Uncharacterized protein</fullName>
    </submittedName>
</protein>
<feature type="transmembrane region" description="Helical" evidence="5">
    <location>
        <begin position="472"/>
        <end position="494"/>
    </location>
</feature>
<dbReference type="GO" id="GO:0000287">
    <property type="term" value="F:magnesium ion binding"/>
    <property type="evidence" value="ECO:0007669"/>
    <property type="project" value="TreeGrafter"/>
</dbReference>
<evidence type="ECO:0000313" key="7">
    <source>
        <dbReference type="Proteomes" id="UP000800094"/>
    </source>
</evidence>
<feature type="transmembrane region" description="Helical" evidence="5">
    <location>
        <begin position="347"/>
        <end position="365"/>
    </location>
</feature>
<dbReference type="GO" id="GO:0005886">
    <property type="term" value="C:plasma membrane"/>
    <property type="evidence" value="ECO:0007669"/>
    <property type="project" value="UniProtKB-SubCell"/>
</dbReference>
<dbReference type="GeneID" id="54586293"/>
<evidence type="ECO:0000256" key="2">
    <source>
        <dbReference type="ARBA" id="ARBA00022692"/>
    </source>
</evidence>
<evidence type="ECO:0000256" key="5">
    <source>
        <dbReference type="SAM" id="Phobius"/>
    </source>
</evidence>
<dbReference type="InterPro" id="IPR002523">
    <property type="entry name" value="MgTranspt_CorA/ZnTranspt_ZntB"/>
</dbReference>
<dbReference type="GO" id="GO:0050897">
    <property type="term" value="F:cobalt ion binding"/>
    <property type="evidence" value="ECO:0007669"/>
    <property type="project" value="TreeGrafter"/>
</dbReference>
<proteinExistence type="predicted"/>
<feature type="transmembrane region" description="Helical" evidence="5">
    <location>
        <begin position="427"/>
        <end position="452"/>
    </location>
</feature>
<gene>
    <name evidence="6" type="ORF">BU26DRAFT_561858</name>
</gene>
<accession>A0A6A6INX0</accession>